<reference evidence="2 3" key="1">
    <citation type="submission" date="2019-01" db="EMBL/GenBank/DDBJ databases">
        <authorList>
            <consortium name="Pathogen Informatics"/>
        </authorList>
    </citation>
    <scope>NUCLEOTIDE SEQUENCE [LARGE SCALE GENOMIC DNA]</scope>
    <source>
        <strain evidence="2 3">NCTC10181</strain>
    </source>
</reference>
<accession>A0A449B1Z6</accession>
<feature type="transmembrane region" description="Helical" evidence="1">
    <location>
        <begin position="115"/>
        <end position="143"/>
    </location>
</feature>
<feature type="transmembrane region" description="Helical" evidence="1">
    <location>
        <begin position="12"/>
        <end position="33"/>
    </location>
</feature>
<keyword evidence="1" id="KW-0812">Transmembrane</keyword>
<protein>
    <submittedName>
        <fullName evidence="2">Uncharacterized protein</fullName>
    </submittedName>
</protein>
<dbReference type="Proteomes" id="UP000290985">
    <property type="component" value="Chromosome"/>
</dbReference>
<keyword evidence="1" id="KW-0472">Membrane</keyword>
<dbReference type="EMBL" id="LR215036">
    <property type="protein sequence ID" value="VEU74591.1"/>
    <property type="molecule type" value="Genomic_DNA"/>
</dbReference>
<keyword evidence="1" id="KW-1133">Transmembrane helix</keyword>
<sequence length="253" mass="30888">MLEKNDNATLTISIIIIVVFILYLMLSSINNLANLGRWKFITSLIDLVIQKIKFNKETWMLDNKLKRACLDLVIRTRYYKKFIWLDWLIHLILWLFFLILTILSETVYQNKSLIIHYYVMPFLLGTSPLWWLLFLTLVLYKFYKLEDFIKKKGIWNLKDIKTQKSKKATNKKDDETESYINKEWVKFIWVTEGMVFKKMKSFITRDESIRYFLGEKSKSIMYIYRYDIDNYKAPYFVFEHQQMIKNYEEVEWN</sequence>
<organism evidence="2 3">
    <name type="scientific">Mycoplasmopsis citelli</name>
    <dbReference type="NCBI Taxonomy" id="171281"/>
    <lineage>
        <taxon>Bacteria</taxon>
        <taxon>Bacillati</taxon>
        <taxon>Mycoplasmatota</taxon>
        <taxon>Mycoplasmoidales</taxon>
        <taxon>Metamycoplasmataceae</taxon>
        <taxon>Mycoplasmopsis</taxon>
    </lineage>
</organism>
<dbReference type="KEGG" id="mcit:NCTC10181_00445"/>
<evidence type="ECO:0000256" key="1">
    <source>
        <dbReference type="SAM" id="Phobius"/>
    </source>
</evidence>
<feature type="transmembrane region" description="Helical" evidence="1">
    <location>
        <begin position="82"/>
        <end position="103"/>
    </location>
</feature>
<name>A0A449B1Z6_9BACT</name>
<evidence type="ECO:0000313" key="3">
    <source>
        <dbReference type="Proteomes" id="UP000290985"/>
    </source>
</evidence>
<proteinExistence type="predicted"/>
<evidence type="ECO:0000313" key="2">
    <source>
        <dbReference type="EMBL" id="VEU74591.1"/>
    </source>
</evidence>
<dbReference type="RefSeq" id="WP_129725406.1">
    <property type="nucleotide sequence ID" value="NZ_LR215036.1"/>
</dbReference>
<dbReference type="AlphaFoldDB" id="A0A449B1Z6"/>
<gene>
    <name evidence="2" type="ORF">NCTC10181_00445</name>
</gene>
<keyword evidence="3" id="KW-1185">Reference proteome</keyword>